<proteinExistence type="predicted"/>
<protein>
    <submittedName>
        <fullName evidence="1">Uncharacterized protein</fullName>
    </submittedName>
</protein>
<dbReference type="EMBL" id="JAUFPX010000032">
    <property type="protein sequence ID" value="MDN3593097.1"/>
    <property type="molecule type" value="Genomic_DNA"/>
</dbReference>
<dbReference type="Proteomes" id="UP001224644">
    <property type="component" value="Unassembled WGS sequence"/>
</dbReference>
<comment type="caution">
    <text evidence="1">The sequence shown here is derived from an EMBL/GenBank/DDBJ whole genome shotgun (WGS) entry which is preliminary data.</text>
</comment>
<gene>
    <name evidence="1" type="ORF">QWZ12_21080</name>
</gene>
<accession>A0ABT8BLK7</accession>
<reference evidence="2" key="1">
    <citation type="journal article" date="2019" name="Int. J. Syst. Evol. Microbiol.">
        <title>The Global Catalogue of Microorganisms (GCM) 10K type strain sequencing project: providing services to taxonomists for standard genome sequencing and annotation.</title>
        <authorList>
            <consortium name="The Broad Institute Genomics Platform"/>
            <consortium name="The Broad Institute Genome Sequencing Center for Infectious Disease"/>
            <person name="Wu L."/>
            <person name="Ma J."/>
        </authorList>
    </citation>
    <scope>NUCLEOTIDE SEQUENCE [LARGE SCALE GENOMIC DNA]</scope>
    <source>
        <strain evidence="2">CECT 7069</strain>
    </source>
</reference>
<sequence>MRNEVDAVASMLLRDADARREAGDIDGALLFADGADALLVLLDYEAVLRAARKS</sequence>
<keyword evidence="2" id="KW-1185">Reference proteome</keyword>
<evidence type="ECO:0000313" key="1">
    <source>
        <dbReference type="EMBL" id="MDN3593097.1"/>
    </source>
</evidence>
<organism evidence="1 2">
    <name type="scientific">Methylobacterium adhaesivum</name>
    <dbReference type="NCBI Taxonomy" id="333297"/>
    <lineage>
        <taxon>Bacteria</taxon>
        <taxon>Pseudomonadati</taxon>
        <taxon>Pseudomonadota</taxon>
        <taxon>Alphaproteobacteria</taxon>
        <taxon>Hyphomicrobiales</taxon>
        <taxon>Methylobacteriaceae</taxon>
        <taxon>Methylobacterium</taxon>
    </lineage>
</organism>
<name>A0ABT8BLK7_9HYPH</name>
<dbReference type="RefSeq" id="WP_238228482.1">
    <property type="nucleotide sequence ID" value="NZ_BPQD01000050.1"/>
</dbReference>
<evidence type="ECO:0000313" key="2">
    <source>
        <dbReference type="Proteomes" id="UP001224644"/>
    </source>
</evidence>